<organism evidence="2">
    <name type="scientific">marine sediment metagenome</name>
    <dbReference type="NCBI Taxonomy" id="412755"/>
    <lineage>
        <taxon>unclassified sequences</taxon>
        <taxon>metagenomes</taxon>
        <taxon>ecological metagenomes</taxon>
    </lineage>
</organism>
<sequence length="88" mass="10216">AAGGFFLVRSHPGQHQHDGIGKLFQLNRELITFNTPEDLVRKLRYYLEHEEERVRLAQAAREKLLAGHTYRRRGMEMLAAITSRLAEE</sequence>
<dbReference type="EMBL" id="BARS01045925">
    <property type="protein sequence ID" value="GAG38068.1"/>
    <property type="molecule type" value="Genomic_DNA"/>
</dbReference>
<comment type="caution">
    <text evidence="2">The sequence shown here is derived from an EMBL/GenBank/DDBJ whole genome shotgun (WGS) entry which is preliminary data.</text>
</comment>
<reference evidence="2" key="1">
    <citation type="journal article" date="2014" name="Front. Microbiol.">
        <title>High frequency of phylogenetically diverse reductive dehalogenase-homologous genes in deep subseafloor sedimentary metagenomes.</title>
        <authorList>
            <person name="Kawai M."/>
            <person name="Futagami T."/>
            <person name="Toyoda A."/>
            <person name="Takaki Y."/>
            <person name="Nishi S."/>
            <person name="Hori S."/>
            <person name="Arai W."/>
            <person name="Tsubouchi T."/>
            <person name="Morono Y."/>
            <person name="Uchiyama I."/>
            <person name="Ito T."/>
            <person name="Fujiyama A."/>
            <person name="Inagaki F."/>
            <person name="Takami H."/>
        </authorList>
    </citation>
    <scope>NUCLEOTIDE SEQUENCE</scope>
    <source>
        <strain evidence="2">Expedition CK06-06</strain>
    </source>
</reference>
<gene>
    <name evidence="2" type="ORF">S01H1_69197</name>
</gene>
<feature type="domain" description="Spore protein YkvP/CgeB glycosyl transferase-like" evidence="1">
    <location>
        <begin position="1"/>
        <end position="79"/>
    </location>
</feature>
<dbReference type="AlphaFoldDB" id="X0XN53"/>
<name>X0XN53_9ZZZZ</name>
<proteinExistence type="predicted"/>
<accession>X0XN53</accession>
<feature type="non-terminal residue" evidence="2">
    <location>
        <position position="1"/>
    </location>
</feature>
<dbReference type="Pfam" id="PF13524">
    <property type="entry name" value="Glyco_trans_1_2"/>
    <property type="match status" value="1"/>
</dbReference>
<protein>
    <recommendedName>
        <fullName evidence="1">Spore protein YkvP/CgeB glycosyl transferase-like domain-containing protein</fullName>
    </recommendedName>
</protein>
<evidence type="ECO:0000259" key="1">
    <source>
        <dbReference type="Pfam" id="PF13524"/>
    </source>
</evidence>
<dbReference type="InterPro" id="IPR055259">
    <property type="entry name" value="YkvP/CgeB_Glyco_trans-like"/>
</dbReference>
<evidence type="ECO:0000313" key="2">
    <source>
        <dbReference type="EMBL" id="GAG38068.1"/>
    </source>
</evidence>